<dbReference type="GO" id="GO:0015297">
    <property type="term" value="F:antiporter activity"/>
    <property type="evidence" value="ECO:0007669"/>
    <property type="project" value="UniProtKB-KW"/>
</dbReference>
<proteinExistence type="predicted"/>
<feature type="transmembrane region" description="Helical" evidence="10">
    <location>
        <begin position="331"/>
        <end position="351"/>
    </location>
</feature>
<dbReference type="Pfam" id="PF00999">
    <property type="entry name" value="Na_H_Exchanger"/>
    <property type="match status" value="1"/>
</dbReference>
<name>A0A090RV45_9VIBR</name>
<feature type="transmembrane region" description="Helical" evidence="10">
    <location>
        <begin position="6"/>
        <end position="25"/>
    </location>
</feature>
<dbReference type="AlphaFoldDB" id="A0A090RV45"/>
<dbReference type="InterPro" id="IPR036291">
    <property type="entry name" value="NAD(P)-bd_dom_sf"/>
</dbReference>
<accession>A0A090RV45</accession>
<comment type="caution">
    <text evidence="13">The sequence shown here is derived from an EMBL/GenBank/DDBJ whole genome shotgun (WGS) entry which is preliminary data.</text>
</comment>
<feature type="transmembrane region" description="Helical" evidence="10">
    <location>
        <begin position="117"/>
        <end position="139"/>
    </location>
</feature>
<keyword evidence="6" id="KW-0630">Potassium</keyword>
<keyword evidence="7 10" id="KW-1133">Transmembrane helix</keyword>
<gene>
    <name evidence="13" type="ORF">JCM19235_2579</name>
</gene>
<feature type="transmembrane region" description="Helical" evidence="10">
    <location>
        <begin position="151"/>
        <end position="175"/>
    </location>
</feature>
<evidence type="ECO:0000256" key="1">
    <source>
        <dbReference type="ARBA" id="ARBA00004141"/>
    </source>
</evidence>
<feature type="transmembrane region" description="Helical" evidence="10">
    <location>
        <begin position="357"/>
        <end position="377"/>
    </location>
</feature>
<dbReference type="GO" id="GO:0005886">
    <property type="term" value="C:plasma membrane"/>
    <property type="evidence" value="ECO:0007669"/>
    <property type="project" value="TreeGrafter"/>
</dbReference>
<dbReference type="PANTHER" id="PTHR46157">
    <property type="entry name" value="K(+) EFFLUX ANTIPORTER 3, CHLOROPLASTIC"/>
    <property type="match status" value="1"/>
</dbReference>
<dbReference type="InterPro" id="IPR038770">
    <property type="entry name" value="Na+/solute_symporter_sf"/>
</dbReference>
<dbReference type="PANTHER" id="PTHR46157:SF4">
    <property type="entry name" value="K(+) EFFLUX ANTIPORTER 3, CHLOROPLASTIC"/>
    <property type="match status" value="1"/>
</dbReference>
<evidence type="ECO:0000256" key="5">
    <source>
        <dbReference type="ARBA" id="ARBA00022692"/>
    </source>
</evidence>
<feature type="transmembrane region" description="Helical" evidence="10">
    <location>
        <begin position="32"/>
        <end position="51"/>
    </location>
</feature>
<evidence type="ECO:0000313" key="13">
    <source>
        <dbReference type="EMBL" id="GAL19156.1"/>
    </source>
</evidence>
<dbReference type="GO" id="GO:1902600">
    <property type="term" value="P:proton transmembrane transport"/>
    <property type="evidence" value="ECO:0007669"/>
    <property type="project" value="InterPro"/>
</dbReference>
<evidence type="ECO:0000256" key="3">
    <source>
        <dbReference type="ARBA" id="ARBA00022449"/>
    </source>
</evidence>
<keyword evidence="9 10" id="KW-0472">Membrane</keyword>
<dbReference type="Gene3D" id="3.40.50.720">
    <property type="entry name" value="NAD(P)-binding Rossmann-like Domain"/>
    <property type="match status" value="1"/>
</dbReference>
<evidence type="ECO:0000259" key="12">
    <source>
        <dbReference type="Pfam" id="PF02254"/>
    </source>
</evidence>
<keyword evidence="8" id="KW-0406">Ion transport</keyword>
<dbReference type="OrthoDB" id="9781411at2"/>
<dbReference type="GO" id="GO:0006813">
    <property type="term" value="P:potassium ion transport"/>
    <property type="evidence" value="ECO:0007669"/>
    <property type="project" value="UniProtKB-KW"/>
</dbReference>
<evidence type="ECO:0000313" key="14">
    <source>
        <dbReference type="Proteomes" id="UP000029228"/>
    </source>
</evidence>
<feature type="transmembrane region" description="Helical" evidence="10">
    <location>
        <begin position="57"/>
        <end position="77"/>
    </location>
</feature>
<feature type="domain" description="Cation/H+ exchanger transmembrane" evidence="11">
    <location>
        <begin position="17"/>
        <end position="375"/>
    </location>
</feature>
<dbReference type="InterPro" id="IPR003148">
    <property type="entry name" value="RCK_N"/>
</dbReference>
<evidence type="ECO:0000256" key="7">
    <source>
        <dbReference type="ARBA" id="ARBA00022989"/>
    </source>
</evidence>
<evidence type="ECO:0000256" key="4">
    <source>
        <dbReference type="ARBA" id="ARBA00022538"/>
    </source>
</evidence>
<dbReference type="Pfam" id="PF02254">
    <property type="entry name" value="TrkA_N"/>
    <property type="match status" value="1"/>
</dbReference>
<dbReference type="InterPro" id="IPR006153">
    <property type="entry name" value="Cation/H_exchanger_TM"/>
</dbReference>
<dbReference type="Proteomes" id="UP000029228">
    <property type="component" value="Unassembled WGS sequence"/>
</dbReference>
<sequence>MDMNSFLMTAALAFLIIGCCVALSVRLNIGSVVGFIIAGVILGPNTPGLVASNNVETLQSIADFGVVLFLFTLGLEMRPKQLWSMRKTLLLQGMGQVALTGACFTIVAVLFDVPWEVGLVLGLILAQSSTAVVVSMLADKRELGTSHGKNIFANLMGQDMSIVLVMGLIPILAHSKVEAQVGLLEKSLVFVGVITLIVLLARFVLPKLLVWSAKLRSKEAFVLMLASAILLTVLGSQQARLSETLGVFLLGMLLSDSEFKHILEEVVAPIKGILMSLFFLAVGMSIDPNIIAGHPILILGLLVATILIKFSVFFGLALLDRKGKLVSTKTAFALAQVGEFAFVLFGVAQAFELLSPQTVSIGFVVISLSMIATPWLYELGKRICDALITKQELKYEDGSPHSELVVVGLDEVGRLVCMMAEKAGISYVGYDLNYDRVSRAKSLNLNAHFGDILSRKTQQLAGLPSAKGSFISVTESSRLRKIAKVLCSYKNVEIYARTNSRLDEVYLRDLGVHHASSVYIESTLSKGRELLNDFGVEEHRVTEIANELRTELVH</sequence>
<keyword evidence="4" id="KW-0633">Potassium transport</keyword>
<feature type="transmembrane region" description="Helical" evidence="10">
    <location>
        <begin position="187"/>
        <end position="205"/>
    </location>
</feature>
<comment type="subcellular location">
    <subcellularLocation>
        <location evidence="1">Membrane</location>
        <topology evidence="1">Multi-pass membrane protein</topology>
    </subcellularLocation>
</comment>
<keyword evidence="3" id="KW-0050">Antiport</keyword>
<keyword evidence="5 10" id="KW-0812">Transmembrane</keyword>
<dbReference type="Gene3D" id="1.20.1530.20">
    <property type="match status" value="1"/>
</dbReference>
<protein>
    <submittedName>
        <fullName evidence="13">Glutathione-regulated potassium-efflux system protein KefB</fullName>
    </submittedName>
</protein>
<dbReference type="STRING" id="990268.JCM19235_2579"/>
<feature type="domain" description="RCK N-terminal" evidence="12">
    <location>
        <begin position="405"/>
        <end position="516"/>
    </location>
</feature>
<evidence type="ECO:0000259" key="11">
    <source>
        <dbReference type="Pfam" id="PF00999"/>
    </source>
</evidence>
<keyword evidence="2" id="KW-0813">Transport</keyword>
<evidence type="ECO:0000256" key="2">
    <source>
        <dbReference type="ARBA" id="ARBA00022448"/>
    </source>
</evidence>
<organism evidence="13 14">
    <name type="scientific">Vibrio maritimus</name>
    <dbReference type="NCBI Taxonomy" id="990268"/>
    <lineage>
        <taxon>Bacteria</taxon>
        <taxon>Pseudomonadati</taxon>
        <taxon>Pseudomonadota</taxon>
        <taxon>Gammaproteobacteria</taxon>
        <taxon>Vibrionales</taxon>
        <taxon>Vibrionaceae</taxon>
        <taxon>Vibrio</taxon>
    </lineage>
</organism>
<evidence type="ECO:0000256" key="9">
    <source>
        <dbReference type="ARBA" id="ARBA00023136"/>
    </source>
</evidence>
<dbReference type="SUPFAM" id="SSF51735">
    <property type="entry name" value="NAD(P)-binding Rossmann-fold domains"/>
    <property type="match status" value="1"/>
</dbReference>
<evidence type="ECO:0000256" key="8">
    <source>
        <dbReference type="ARBA" id="ARBA00023065"/>
    </source>
</evidence>
<feature type="transmembrane region" description="Helical" evidence="10">
    <location>
        <begin position="296"/>
        <end position="319"/>
    </location>
</feature>
<dbReference type="EMBL" id="BBMR01000003">
    <property type="protein sequence ID" value="GAL19156.1"/>
    <property type="molecule type" value="Genomic_DNA"/>
</dbReference>
<evidence type="ECO:0000256" key="10">
    <source>
        <dbReference type="SAM" id="Phobius"/>
    </source>
</evidence>
<feature type="transmembrane region" description="Helical" evidence="10">
    <location>
        <begin position="89"/>
        <end position="111"/>
    </location>
</feature>
<evidence type="ECO:0000256" key="6">
    <source>
        <dbReference type="ARBA" id="ARBA00022958"/>
    </source>
</evidence>
<feature type="transmembrane region" description="Helical" evidence="10">
    <location>
        <begin position="217"/>
        <end position="235"/>
    </location>
</feature>
<keyword evidence="14" id="KW-1185">Reference proteome</keyword>
<feature type="transmembrane region" description="Helical" evidence="10">
    <location>
        <begin position="266"/>
        <end position="284"/>
    </location>
</feature>
<reference evidence="13 14" key="1">
    <citation type="submission" date="2014-09" db="EMBL/GenBank/DDBJ databases">
        <title>Vibrio maritimus JCM 19235. (C45) whole genome shotgun sequence.</title>
        <authorList>
            <person name="Sawabe T."/>
            <person name="Meirelles P."/>
            <person name="Nakanishi M."/>
            <person name="Sayaka M."/>
            <person name="Hattori M."/>
            <person name="Ohkuma M."/>
        </authorList>
    </citation>
    <scope>NUCLEOTIDE SEQUENCE [LARGE SCALE GENOMIC DNA]</scope>
    <source>
        <strain evidence="14">JCM19235</strain>
    </source>
</reference>